<dbReference type="InterPro" id="IPR008969">
    <property type="entry name" value="CarboxyPept-like_regulatory"/>
</dbReference>
<evidence type="ECO:0000256" key="2">
    <source>
        <dbReference type="ARBA" id="ARBA00022729"/>
    </source>
</evidence>
<dbReference type="PANTHER" id="PTHR31018:SF3">
    <property type="entry name" value="RECEPTOR PROTEIN-TYROSINE KINASE"/>
    <property type="match status" value="1"/>
</dbReference>
<sequence>MKKLTKLLFAFTCVLFLQNCTDDDFDSRTVPNQQTAADILKDEEFKADNFGSPTTGNFIGLVKDVDDNRISGVQITIGNSVTITDRNGMFILNNADVFENFAYVKAQKEGYINGSRVVIPKTTGENRIDIVLFKKSITETVTSGSVSSVALENGAKVNFSGGFVRQDGSEYTGQVDVVLHYVEPNSINTFSQMPGSLLAQTEANDARNLETYGMLSVNLFSPSGEQLNINEFNRATIEFPVHFSQTSIAPDFIPLWYFDEAQGYWKEEGQAVKFGDMYVAEVSHFTWWNCDAPFDAIDFCFNLTPANNTSTTPYYVIIKRLPNDQTIFSGAVYSGSFECGLIPRNEEISVSIYQFASLCFGQLIDTQTIGGYATDTSTVISFDESVNLLTTTITGIANDCDGNPITNGYLYVDEYNTFSITNGMINIGLQHCGIQTATIQLFDSNTNQWAIIDNVPLNTQNFNLGVVSTCTNNGGIFNGNLRLSTQQEVNDFGTFGFTSVTGNVTIGDESTYTDITNLSPLASIANIADDLKIIGNENLQSLQDMSNIASVGGSLFIENNPSLTSLSGFTSLTNVEYLYITDNDGLTSLAGCDNFTSIQNIRISDNDGLTSLAGFNNSITIGLNLTIVGNNTLTSLQGLDIFGLTSQNDLIVSSNNALTSLQGIESISDLRFLTIHNNNALNSLTSLENLTTVLDLDINDNDALLNLEGLGQLQARSLLVSNNDALLSLNGIEDLTFIGTTFSIINIGVRQWEGDCTGYFDGPNPNLTDLCALNNALVTSNWNNNNDYCVVIVNNGYNPSGQDILNGNCSQ</sequence>
<name>A0ABR7Q634_9FLAO</name>
<accession>A0ABR7Q634</accession>
<organism evidence="4 5">
    <name type="scientific">Kordia aestuariivivens</name>
    <dbReference type="NCBI Taxonomy" id="2759037"/>
    <lineage>
        <taxon>Bacteria</taxon>
        <taxon>Pseudomonadati</taxon>
        <taxon>Bacteroidota</taxon>
        <taxon>Flavobacteriia</taxon>
        <taxon>Flavobacteriales</taxon>
        <taxon>Flavobacteriaceae</taxon>
        <taxon>Kordia</taxon>
    </lineage>
</organism>
<dbReference type="Proteomes" id="UP000619238">
    <property type="component" value="Unassembled WGS sequence"/>
</dbReference>
<keyword evidence="2" id="KW-0732">Signal</keyword>
<dbReference type="InterPro" id="IPR032675">
    <property type="entry name" value="LRR_dom_sf"/>
</dbReference>
<dbReference type="Gene3D" id="3.80.10.10">
    <property type="entry name" value="Ribonuclease Inhibitor"/>
    <property type="match status" value="1"/>
</dbReference>
<gene>
    <name evidence="4" type="ORF">H2O64_05025</name>
</gene>
<evidence type="ECO:0000256" key="3">
    <source>
        <dbReference type="ARBA" id="ARBA00023180"/>
    </source>
</evidence>
<proteinExistence type="predicted"/>
<keyword evidence="3" id="KW-0325">Glycoprotein</keyword>
<comment type="caution">
    <text evidence="4">The sequence shown here is derived from an EMBL/GenBank/DDBJ whole genome shotgun (WGS) entry which is preliminary data.</text>
</comment>
<evidence type="ECO:0000313" key="4">
    <source>
        <dbReference type="EMBL" id="MBC8754022.1"/>
    </source>
</evidence>
<keyword evidence="5" id="KW-1185">Reference proteome</keyword>
<evidence type="ECO:0000313" key="5">
    <source>
        <dbReference type="Proteomes" id="UP000619238"/>
    </source>
</evidence>
<evidence type="ECO:0000256" key="1">
    <source>
        <dbReference type="ARBA" id="ARBA00004196"/>
    </source>
</evidence>
<comment type="subcellular location">
    <subcellularLocation>
        <location evidence="1">Cell envelope</location>
    </subcellularLocation>
</comment>
<reference evidence="4 5" key="1">
    <citation type="submission" date="2020-07" db="EMBL/GenBank/DDBJ databases">
        <title>Description of Kordia aestuariivivens sp. nov., isolated from a tidal flat.</title>
        <authorList>
            <person name="Park S."/>
            <person name="Yoon J.-H."/>
        </authorList>
    </citation>
    <scope>NUCLEOTIDE SEQUENCE [LARGE SCALE GENOMIC DNA]</scope>
    <source>
        <strain evidence="4 5">YSTF-M3</strain>
    </source>
</reference>
<dbReference type="RefSeq" id="WP_187561056.1">
    <property type="nucleotide sequence ID" value="NZ_JACGWS010000002.1"/>
</dbReference>
<dbReference type="InterPro" id="IPR051648">
    <property type="entry name" value="CWI-Assembly_Regulator"/>
</dbReference>
<protein>
    <submittedName>
        <fullName evidence="4">Leucine-rich repeat domain-containing protein</fullName>
    </submittedName>
</protein>
<dbReference type="SUPFAM" id="SSF49464">
    <property type="entry name" value="Carboxypeptidase regulatory domain-like"/>
    <property type="match status" value="1"/>
</dbReference>
<dbReference type="EMBL" id="JACGWS010000002">
    <property type="protein sequence ID" value="MBC8754022.1"/>
    <property type="molecule type" value="Genomic_DNA"/>
</dbReference>
<dbReference type="PANTHER" id="PTHR31018">
    <property type="entry name" value="SPORULATION-SPECIFIC PROTEIN-RELATED"/>
    <property type="match status" value="1"/>
</dbReference>
<dbReference type="SUPFAM" id="SSF52058">
    <property type="entry name" value="L domain-like"/>
    <property type="match status" value="2"/>
</dbReference>